<protein>
    <submittedName>
        <fullName evidence="12">Uncharacterized protein</fullName>
    </submittedName>
</protein>
<evidence type="ECO:0000259" key="11">
    <source>
        <dbReference type="Pfam" id="PF06974"/>
    </source>
</evidence>
<comment type="catalytic activity">
    <reaction evidence="6">
        <text>a long chain fatty alcohol + a fatty acyl-CoA = a long-chain alcohol wax ester + CoA</text>
        <dbReference type="Rhea" id="RHEA:38443"/>
        <dbReference type="ChEBI" id="CHEBI:17135"/>
        <dbReference type="ChEBI" id="CHEBI:57287"/>
        <dbReference type="ChEBI" id="CHEBI:77636"/>
        <dbReference type="ChEBI" id="CHEBI:235323"/>
        <dbReference type="EC" id="2.3.1.75"/>
    </reaction>
</comment>
<evidence type="ECO:0000256" key="3">
    <source>
        <dbReference type="ARBA" id="ARBA00022679"/>
    </source>
</evidence>
<dbReference type="AlphaFoldDB" id="A0A0W8C3R1"/>
<dbReference type="GO" id="GO:0047196">
    <property type="term" value="F:long-chain-alcohol O-fatty-acyltransferase activity"/>
    <property type="evidence" value="ECO:0007669"/>
    <property type="project" value="UniProtKB-EC"/>
</dbReference>
<evidence type="ECO:0000256" key="9">
    <source>
        <dbReference type="SAM" id="Phobius"/>
    </source>
</evidence>
<dbReference type="UniPathway" id="UPA00282"/>
<evidence type="ECO:0000256" key="4">
    <source>
        <dbReference type="ARBA" id="ARBA00023315"/>
    </source>
</evidence>
<dbReference type="PANTHER" id="PTHR31650">
    <property type="entry name" value="O-ACYLTRANSFERASE (WSD1-LIKE) FAMILY PROTEIN"/>
    <property type="match status" value="1"/>
</dbReference>
<dbReference type="Proteomes" id="UP000052943">
    <property type="component" value="Unassembled WGS sequence"/>
</dbReference>
<name>A0A0W8C3R1_PHYNI</name>
<dbReference type="InterPro" id="IPR045034">
    <property type="entry name" value="O-acyltransferase_WSD1-like"/>
</dbReference>
<dbReference type="EMBL" id="LNFO01005284">
    <property type="protein sequence ID" value="KUF78714.1"/>
    <property type="molecule type" value="Genomic_DNA"/>
</dbReference>
<evidence type="ECO:0000256" key="6">
    <source>
        <dbReference type="ARBA" id="ARBA00047604"/>
    </source>
</evidence>
<feature type="compositionally biased region" description="Polar residues" evidence="8">
    <location>
        <begin position="670"/>
        <end position="684"/>
    </location>
</feature>
<feature type="transmembrane region" description="Helical" evidence="9">
    <location>
        <begin position="247"/>
        <end position="270"/>
    </location>
</feature>
<dbReference type="PANTHER" id="PTHR31650:SF1">
    <property type="entry name" value="WAX ESTER SYNTHASE_DIACYLGLYCEROL ACYLTRANSFERASE 4-RELATED"/>
    <property type="match status" value="1"/>
</dbReference>
<feature type="compositionally biased region" description="Polar residues" evidence="8">
    <location>
        <begin position="593"/>
        <end position="604"/>
    </location>
</feature>
<proteinExistence type="inferred from homology"/>
<comment type="caution">
    <text evidence="12">The sequence shown here is derived from an EMBL/GenBank/DDBJ whole genome shotgun (WGS) entry which is preliminary data.</text>
</comment>
<reference evidence="12 13" key="1">
    <citation type="submission" date="2015-11" db="EMBL/GenBank/DDBJ databases">
        <title>Genomes and virulence difference between two physiological races of Phytophthora nicotianae.</title>
        <authorList>
            <person name="Liu H."/>
            <person name="Ma X."/>
            <person name="Yu H."/>
            <person name="Fang D."/>
            <person name="Li Y."/>
            <person name="Wang X."/>
            <person name="Wang W."/>
            <person name="Dong Y."/>
            <person name="Xiao B."/>
        </authorList>
    </citation>
    <scope>NUCLEOTIDE SEQUENCE [LARGE SCALE GENOMIC DNA]</scope>
    <source>
        <strain evidence="13">race 0</strain>
    </source>
</reference>
<evidence type="ECO:0000256" key="7">
    <source>
        <dbReference type="ARBA" id="ARBA00048109"/>
    </source>
</evidence>
<organism evidence="12 13">
    <name type="scientific">Phytophthora nicotianae</name>
    <name type="common">Potato buckeye rot agent</name>
    <name type="synonym">Phytophthora parasitica</name>
    <dbReference type="NCBI Taxonomy" id="4792"/>
    <lineage>
        <taxon>Eukaryota</taxon>
        <taxon>Sar</taxon>
        <taxon>Stramenopiles</taxon>
        <taxon>Oomycota</taxon>
        <taxon>Peronosporomycetes</taxon>
        <taxon>Peronosporales</taxon>
        <taxon>Peronosporaceae</taxon>
        <taxon>Phytophthora</taxon>
    </lineage>
</organism>
<evidence type="ECO:0000313" key="13">
    <source>
        <dbReference type="Proteomes" id="UP000052943"/>
    </source>
</evidence>
<accession>A0A0W8C3R1</accession>
<sequence>MDVENSLLTRLAANGPTMSDAPMLLMAVVLVLALSGVASTVSQQRQKANEDETLQGRKLTRKLSNIGLSTLVTEVPTNLSIPVSVLTVEGHLTKEDYIERLRARLLHDAFFLRWRSVVRGDYKTGVYKYVEVPDYDVAQNVVEHTVDEGETTMSYVESAIVNTPLDFDKPLWEMHVIHDPKSNPGVTSVGWKVHHCLGDGASLATAMAKLSDQSELFDAMLEKRLQAKKNPKMPKPRKPVTQTIKDILIFLYVCIWSVYVISYHMFALVARREPATVFKRPGGKQKRLSYNMIYSVQTTKAVGKHFRATVNDVMLNVVAGAMRKTMLAMGESVAPTLKVRSAIPVDMRSSTEVIRHTSNRFSSLVIDLPIGVEDPAQRLYQVTAAMNEAKNSLEKFFVYWSSHFVSKLPAPLMRLVVHFTTSRISVAISNVRASVVEMSLCKSQVSGFYGFVPPPPSVNLGVAILSMGDNLGLNVLVDPCVGVNAKQFLEFAKEEFTALQESVAAIEANANEDKKTNKKLPRRSVDMEEAQVSTQSVDIEPVNDKHPTEVTPTEPVGNNHAEPHNAAEIVKTSEPELVLQAPAEENRPVDVTTAPNSEDSSTSVCEPPLSPRSGRLSEGAEVVTPAGTVEAPVSASDTPSTEEKESIAQVKRTNVTEAEAHAVDHELQHETITLTSTPAAVTTESKPPVAAPSPSKKAKSEKKQANQDSFASEEVLHEMQKFLTLQIVENRCGSHTKGIQEFVENHLNEKQRKRYIAPLLERIVQNFTQEATAKGEEVSLDVQSNICLIEQMFLTFGRRSPLQDMYTAEEEEMLDLLFHSNSSNNLPIDT</sequence>
<evidence type="ECO:0000313" key="12">
    <source>
        <dbReference type="EMBL" id="KUF78714.1"/>
    </source>
</evidence>
<keyword evidence="9" id="KW-0472">Membrane</keyword>
<comment type="pathway">
    <text evidence="1">Glycerolipid metabolism; triacylglycerol biosynthesis.</text>
</comment>
<feature type="compositionally biased region" description="Low complexity" evidence="8">
    <location>
        <begin position="685"/>
        <end position="695"/>
    </location>
</feature>
<feature type="domain" description="O-acyltransferase WSD1-like N-terminal" evidence="10">
    <location>
        <begin position="93"/>
        <end position="314"/>
    </location>
</feature>
<keyword evidence="9" id="KW-0812">Transmembrane</keyword>
<feature type="domain" description="O-acyltransferase WSD1 C-terminal" evidence="11">
    <location>
        <begin position="358"/>
        <end position="499"/>
    </location>
</feature>
<dbReference type="OrthoDB" id="619536at2759"/>
<feature type="transmembrane region" description="Helical" evidence="9">
    <location>
        <begin position="23"/>
        <end position="41"/>
    </location>
</feature>
<dbReference type="GO" id="GO:0005886">
    <property type="term" value="C:plasma membrane"/>
    <property type="evidence" value="ECO:0007669"/>
    <property type="project" value="TreeGrafter"/>
</dbReference>
<dbReference type="Pfam" id="PF03007">
    <property type="entry name" value="WS_DGAT_cat"/>
    <property type="match status" value="1"/>
</dbReference>
<keyword evidence="4" id="KW-0012">Acyltransferase</keyword>
<gene>
    <name evidence="12" type="ORF">AM587_10010039</name>
</gene>
<dbReference type="InterPro" id="IPR009721">
    <property type="entry name" value="O-acyltransferase_WSD1_C"/>
</dbReference>
<evidence type="ECO:0000256" key="1">
    <source>
        <dbReference type="ARBA" id="ARBA00004771"/>
    </source>
</evidence>
<evidence type="ECO:0000256" key="5">
    <source>
        <dbReference type="ARBA" id="ARBA00024360"/>
    </source>
</evidence>
<dbReference type="GO" id="GO:0019432">
    <property type="term" value="P:triglyceride biosynthetic process"/>
    <property type="evidence" value="ECO:0007669"/>
    <property type="project" value="UniProtKB-UniPathway"/>
</dbReference>
<comment type="similarity">
    <text evidence="5">In the N-terminal section; belongs to the long-chain O-acyltransferase family.</text>
</comment>
<dbReference type="Pfam" id="PF06974">
    <property type="entry name" value="WS_DGAT_C"/>
    <property type="match status" value="1"/>
</dbReference>
<evidence type="ECO:0000256" key="8">
    <source>
        <dbReference type="SAM" id="MobiDB-lite"/>
    </source>
</evidence>
<evidence type="ECO:0000259" key="10">
    <source>
        <dbReference type="Pfam" id="PF03007"/>
    </source>
</evidence>
<feature type="region of interest" description="Disordered" evidence="8">
    <location>
        <begin position="580"/>
        <end position="649"/>
    </location>
</feature>
<dbReference type="InterPro" id="IPR004255">
    <property type="entry name" value="O-acyltransferase_WSD1_N"/>
</dbReference>
<feature type="region of interest" description="Disordered" evidence="8">
    <location>
        <begin position="663"/>
        <end position="711"/>
    </location>
</feature>
<comment type="catalytic activity">
    <reaction evidence="7">
        <text>an acyl-CoA + a 1,2-diacyl-sn-glycerol = a triacyl-sn-glycerol + CoA</text>
        <dbReference type="Rhea" id="RHEA:10868"/>
        <dbReference type="ChEBI" id="CHEBI:17815"/>
        <dbReference type="ChEBI" id="CHEBI:57287"/>
        <dbReference type="ChEBI" id="CHEBI:58342"/>
        <dbReference type="ChEBI" id="CHEBI:64615"/>
        <dbReference type="EC" id="2.3.1.20"/>
    </reaction>
</comment>
<dbReference type="STRING" id="4790.A0A0W8C3R1"/>
<keyword evidence="3" id="KW-0808">Transferase</keyword>
<keyword evidence="9" id="KW-1133">Transmembrane helix</keyword>
<dbReference type="GO" id="GO:0004144">
    <property type="term" value="F:diacylglycerol O-acyltransferase activity"/>
    <property type="evidence" value="ECO:0007669"/>
    <property type="project" value="UniProtKB-EC"/>
</dbReference>
<evidence type="ECO:0000256" key="2">
    <source>
        <dbReference type="ARBA" id="ARBA00005189"/>
    </source>
</evidence>
<comment type="pathway">
    <text evidence="2">Lipid metabolism.</text>
</comment>
<feature type="region of interest" description="Disordered" evidence="8">
    <location>
        <begin position="513"/>
        <end position="561"/>
    </location>
</feature>